<feature type="domain" description="Ketoreductase" evidence="3">
    <location>
        <begin position="12"/>
        <end position="180"/>
    </location>
</feature>
<dbReference type="InterPro" id="IPR036291">
    <property type="entry name" value="NAD(P)-bd_dom_sf"/>
</dbReference>
<dbReference type="InterPro" id="IPR051122">
    <property type="entry name" value="SDR_DHRS6-like"/>
</dbReference>
<dbReference type="PRINTS" id="PR00081">
    <property type="entry name" value="GDHRDH"/>
</dbReference>
<dbReference type="InterPro" id="IPR057326">
    <property type="entry name" value="KR_dom"/>
</dbReference>
<sequence length="253" mass="25540">MTLLPETTMTGRRVLVTGGASGIGLACAAMLAARGARVAVLDRDAAALAALALDRVTGHQADVADSAMVQAAVDGAALAMGGIDGVICAAGIDHEQPLDQIDDAGWARSIGVNLTGPMLTARASLPHLRAAGGGAMVFVSSAAGLMPIAGRAAYCAAKAGLVMLGKSLAMELAADGIRVNSICPGAIDTPLFRTSWEPRPDPQAALEHIRARYALGRIGTPDEIAGAVLWLLGPEAGYVTGIALAVDGGRSFH</sequence>
<dbReference type="Proteomes" id="UP001413721">
    <property type="component" value="Unassembled WGS sequence"/>
</dbReference>
<protein>
    <submittedName>
        <fullName evidence="4">SDR family oxidoreductase</fullName>
        <ecNumber evidence="4">1.-.-.-</ecNumber>
    </submittedName>
</protein>
<keyword evidence="2 4" id="KW-0560">Oxidoreductase</keyword>
<dbReference type="Gene3D" id="3.40.50.720">
    <property type="entry name" value="NAD(P)-binding Rossmann-like Domain"/>
    <property type="match status" value="1"/>
</dbReference>
<comment type="caution">
    <text evidence="4">The sequence shown here is derived from an EMBL/GenBank/DDBJ whole genome shotgun (WGS) entry which is preliminary data.</text>
</comment>
<evidence type="ECO:0000259" key="3">
    <source>
        <dbReference type="SMART" id="SM00822"/>
    </source>
</evidence>
<evidence type="ECO:0000256" key="1">
    <source>
        <dbReference type="ARBA" id="ARBA00006484"/>
    </source>
</evidence>
<dbReference type="EMBL" id="JBBKTW010000006">
    <property type="protein sequence ID" value="MEN2989908.1"/>
    <property type="molecule type" value="Genomic_DNA"/>
</dbReference>
<dbReference type="PANTHER" id="PTHR43477:SF1">
    <property type="entry name" value="DIHYDROANTICAPSIN 7-DEHYDROGENASE"/>
    <property type="match status" value="1"/>
</dbReference>
<dbReference type="Pfam" id="PF13561">
    <property type="entry name" value="adh_short_C2"/>
    <property type="match status" value="1"/>
</dbReference>
<dbReference type="EC" id="1.-.-.-" evidence="4"/>
<reference evidence="4 5" key="1">
    <citation type="submission" date="2024-03" db="EMBL/GenBank/DDBJ databases">
        <title>High-quality draft genome sequencing of Tistrella sp. BH-R2-4.</title>
        <authorList>
            <person name="Dong C."/>
        </authorList>
    </citation>
    <scope>NUCLEOTIDE SEQUENCE [LARGE SCALE GENOMIC DNA]</scope>
    <source>
        <strain evidence="4 5">BH-R2-4</strain>
    </source>
</reference>
<dbReference type="SUPFAM" id="SSF51735">
    <property type="entry name" value="NAD(P)-binding Rossmann-fold domains"/>
    <property type="match status" value="1"/>
</dbReference>
<evidence type="ECO:0000256" key="2">
    <source>
        <dbReference type="ARBA" id="ARBA00023002"/>
    </source>
</evidence>
<organism evidence="4 5">
    <name type="scientific">Tistrella arctica</name>
    <dbReference type="NCBI Taxonomy" id="3133430"/>
    <lineage>
        <taxon>Bacteria</taxon>
        <taxon>Pseudomonadati</taxon>
        <taxon>Pseudomonadota</taxon>
        <taxon>Alphaproteobacteria</taxon>
        <taxon>Geminicoccales</taxon>
        <taxon>Geminicoccaceae</taxon>
        <taxon>Tistrella</taxon>
    </lineage>
</organism>
<keyword evidence="5" id="KW-1185">Reference proteome</keyword>
<dbReference type="CDD" id="cd05233">
    <property type="entry name" value="SDR_c"/>
    <property type="match status" value="1"/>
</dbReference>
<dbReference type="RefSeq" id="WP_345935232.1">
    <property type="nucleotide sequence ID" value="NZ_JBBKTV010000010.1"/>
</dbReference>
<dbReference type="PROSITE" id="PS00061">
    <property type="entry name" value="ADH_SHORT"/>
    <property type="match status" value="1"/>
</dbReference>
<dbReference type="GO" id="GO:0016491">
    <property type="term" value="F:oxidoreductase activity"/>
    <property type="evidence" value="ECO:0007669"/>
    <property type="project" value="UniProtKB-KW"/>
</dbReference>
<name>A0ABU9YM84_9PROT</name>
<evidence type="ECO:0000313" key="4">
    <source>
        <dbReference type="EMBL" id="MEN2989908.1"/>
    </source>
</evidence>
<comment type="similarity">
    <text evidence="1">Belongs to the short-chain dehydrogenases/reductases (SDR) family.</text>
</comment>
<dbReference type="PANTHER" id="PTHR43477">
    <property type="entry name" value="DIHYDROANTICAPSIN 7-DEHYDROGENASE"/>
    <property type="match status" value="1"/>
</dbReference>
<dbReference type="InterPro" id="IPR020904">
    <property type="entry name" value="Sc_DH/Rdtase_CS"/>
</dbReference>
<gene>
    <name evidence="4" type="ORF">WG926_16445</name>
</gene>
<proteinExistence type="inferred from homology"/>
<dbReference type="SMART" id="SM00822">
    <property type="entry name" value="PKS_KR"/>
    <property type="match status" value="1"/>
</dbReference>
<accession>A0ABU9YM84</accession>
<dbReference type="InterPro" id="IPR002347">
    <property type="entry name" value="SDR_fam"/>
</dbReference>
<dbReference type="PRINTS" id="PR00080">
    <property type="entry name" value="SDRFAMILY"/>
</dbReference>
<evidence type="ECO:0000313" key="5">
    <source>
        <dbReference type="Proteomes" id="UP001413721"/>
    </source>
</evidence>